<organism evidence="1 2">
    <name type="scientific">Cinchona calisaya</name>
    <dbReference type="NCBI Taxonomy" id="153742"/>
    <lineage>
        <taxon>Eukaryota</taxon>
        <taxon>Viridiplantae</taxon>
        <taxon>Streptophyta</taxon>
        <taxon>Embryophyta</taxon>
        <taxon>Tracheophyta</taxon>
        <taxon>Spermatophyta</taxon>
        <taxon>Magnoliopsida</taxon>
        <taxon>eudicotyledons</taxon>
        <taxon>Gunneridae</taxon>
        <taxon>Pentapetalae</taxon>
        <taxon>asterids</taxon>
        <taxon>lamiids</taxon>
        <taxon>Gentianales</taxon>
        <taxon>Rubiaceae</taxon>
        <taxon>Cinchonoideae</taxon>
        <taxon>Cinchoneae</taxon>
        <taxon>Cinchona</taxon>
    </lineage>
</organism>
<protein>
    <submittedName>
        <fullName evidence="1">Uncharacterized protein</fullName>
    </submittedName>
</protein>
<comment type="caution">
    <text evidence="1">The sequence shown here is derived from an EMBL/GenBank/DDBJ whole genome shotgun (WGS) entry which is preliminary data.</text>
</comment>
<keyword evidence="2" id="KW-1185">Reference proteome</keyword>
<gene>
    <name evidence="1" type="ORF">ACH5RR_030763</name>
</gene>
<accession>A0ABD2YVM3</accession>
<name>A0ABD2YVM3_9GENT</name>
<evidence type="ECO:0000313" key="1">
    <source>
        <dbReference type="EMBL" id="KAL3511362.1"/>
    </source>
</evidence>
<sequence length="93" mass="10264">MSLFGLENGDLHSLVSSNEEDFLIRKILITHDPDGCQLDTELLLRAVKNIIHFACPISEAVCLLSWFCSDPENEATGICDAEAIGLQDSIHHL</sequence>
<dbReference type="Proteomes" id="UP001630127">
    <property type="component" value="Unassembled WGS sequence"/>
</dbReference>
<evidence type="ECO:0000313" key="2">
    <source>
        <dbReference type="Proteomes" id="UP001630127"/>
    </source>
</evidence>
<dbReference type="EMBL" id="JBJUIK010000012">
    <property type="protein sequence ID" value="KAL3511362.1"/>
    <property type="molecule type" value="Genomic_DNA"/>
</dbReference>
<reference evidence="1 2" key="1">
    <citation type="submission" date="2024-11" db="EMBL/GenBank/DDBJ databases">
        <title>A near-complete genome assembly of Cinchona calisaya.</title>
        <authorList>
            <person name="Lian D.C."/>
            <person name="Zhao X.W."/>
            <person name="Wei L."/>
        </authorList>
    </citation>
    <scope>NUCLEOTIDE SEQUENCE [LARGE SCALE GENOMIC DNA]</scope>
    <source>
        <tissue evidence="1">Nenye</tissue>
    </source>
</reference>
<dbReference type="AlphaFoldDB" id="A0ABD2YVM3"/>
<proteinExistence type="predicted"/>